<feature type="chain" id="PRO_5044022433" evidence="1">
    <location>
        <begin position="34"/>
        <end position="106"/>
    </location>
</feature>
<accession>A0AAV3ZPC9</accession>
<keyword evidence="3" id="KW-1185">Reference proteome</keyword>
<evidence type="ECO:0000313" key="2">
    <source>
        <dbReference type="EMBL" id="GFN97579.1"/>
    </source>
</evidence>
<feature type="signal peptide" evidence="1">
    <location>
        <begin position="1"/>
        <end position="33"/>
    </location>
</feature>
<organism evidence="2 3">
    <name type="scientific">Plakobranchus ocellatus</name>
    <dbReference type="NCBI Taxonomy" id="259542"/>
    <lineage>
        <taxon>Eukaryota</taxon>
        <taxon>Metazoa</taxon>
        <taxon>Spiralia</taxon>
        <taxon>Lophotrochozoa</taxon>
        <taxon>Mollusca</taxon>
        <taxon>Gastropoda</taxon>
        <taxon>Heterobranchia</taxon>
        <taxon>Euthyneura</taxon>
        <taxon>Panpulmonata</taxon>
        <taxon>Sacoglossa</taxon>
        <taxon>Placobranchoidea</taxon>
        <taxon>Plakobranchidae</taxon>
        <taxon>Plakobranchus</taxon>
    </lineage>
</organism>
<dbReference type="Proteomes" id="UP000735302">
    <property type="component" value="Unassembled WGS sequence"/>
</dbReference>
<comment type="caution">
    <text evidence="2">The sequence shown here is derived from an EMBL/GenBank/DDBJ whole genome shotgun (WGS) entry which is preliminary data.</text>
</comment>
<dbReference type="EMBL" id="BLXT01002789">
    <property type="protein sequence ID" value="GFN97579.1"/>
    <property type="molecule type" value="Genomic_DNA"/>
</dbReference>
<gene>
    <name evidence="2" type="ORF">PoB_002408500</name>
</gene>
<evidence type="ECO:0000256" key="1">
    <source>
        <dbReference type="SAM" id="SignalP"/>
    </source>
</evidence>
<proteinExistence type="predicted"/>
<name>A0AAV3ZPC9_9GAST</name>
<protein>
    <submittedName>
        <fullName evidence="2">Uncharacterized protein</fullName>
    </submittedName>
</protein>
<dbReference type="AlphaFoldDB" id="A0AAV3ZPC9"/>
<sequence>MSPLAQTSHRLPKHATFHLALKIVLHLLNSTQAETGTSVVFTSGAVTTTFTPTLFCRYAAMILSVALETWPLIICGHFDFYPMIRPLNFSDSHSRTESISIEHQFT</sequence>
<evidence type="ECO:0000313" key="3">
    <source>
        <dbReference type="Proteomes" id="UP000735302"/>
    </source>
</evidence>
<reference evidence="2 3" key="1">
    <citation type="journal article" date="2021" name="Elife">
        <title>Chloroplast acquisition without the gene transfer in kleptoplastic sea slugs, Plakobranchus ocellatus.</title>
        <authorList>
            <person name="Maeda T."/>
            <person name="Takahashi S."/>
            <person name="Yoshida T."/>
            <person name="Shimamura S."/>
            <person name="Takaki Y."/>
            <person name="Nagai Y."/>
            <person name="Toyoda A."/>
            <person name="Suzuki Y."/>
            <person name="Arimoto A."/>
            <person name="Ishii H."/>
            <person name="Satoh N."/>
            <person name="Nishiyama T."/>
            <person name="Hasebe M."/>
            <person name="Maruyama T."/>
            <person name="Minagawa J."/>
            <person name="Obokata J."/>
            <person name="Shigenobu S."/>
        </authorList>
    </citation>
    <scope>NUCLEOTIDE SEQUENCE [LARGE SCALE GENOMIC DNA]</scope>
</reference>
<keyword evidence="1" id="KW-0732">Signal</keyword>